<keyword evidence="6 7" id="KW-0961">Cell wall biogenesis/degradation</keyword>
<gene>
    <name evidence="10" type="ORF">H8S84_01885</name>
</gene>
<evidence type="ECO:0000256" key="6">
    <source>
        <dbReference type="ARBA" id="ARBA00023316"/>
    </source>
</evidence>
<keyword evidence="5 7" id="KW-0573">Peptidoglycan synthesis</keyword>
<dbReference type="GO" id="GO:0008360">
    <property type="term" value="P:regulation of cell shape"/>
    <property type="evidence" value="ECO:0007669"/>
    <property type="project" value="UniProtKB-UniRule"/>
</dbReference>
<evidence type="ECO:0000256" key="4">
    <source>
        <dbReference type="ARBA" id="ARBA00022960"/>
    </source>
</evidence>
<feature type="active site" description="Proton donor/acceptor" evidence="7">
    <location>
        <position position="486"/>
    </location>
</feature>
<dbReference type="AlphaFoldDB" id="A0A923N3J0"/>
<sequence>MNPYKDYKYLLFTLILGVSSLLVGCNNSDGEATTAKNGIEKVGEIFSQKELPQANTDSSDIVNFLKEQPKMKKHDELMFLFYGDRDYKLAWFRDNEIVPEAQKFLSVINQSSKEGLQPSNYRVMDFEKLFKQYEQMDGQDSARLELQRKIDLGLTASYFNYASDFYRGRVDPRTDNNVSWNVKKNKIKLHKALQTILKERESTYPYYEFEALHKGYANLRSALSKYREIEEKGGWPKVELGKKKSLAKGDTAAAVISLRKRLNYGQPINEADKNMRLFDAELEKQVKKFQMLHGLAEDGKVGGNTLKQLNIPVGERIEQIMINMERWRWIPKRMVPKSLDQKYIWVNIPEYKLYIYEDPDNDPEAEREYQEVMNMRVIVGKTMNSTPIFSDKLEFVVMAPYWNVPNSIVEKEIKPAILKNSGYLASQNMEVVTKEKNPKQIDPYSIDWASVTEKNFPYMVRQRPGPKNSLGSIKFLFPNEYNVYLHDTPADALFSQNQRNFSHGCVRVEKPIELGKYLLQDMPEWDESRIRSTINGGEETWVTLPKNVQVYIVYFTSWADEQGNVHFREDLYGHDKKLEQEYFG</sequence>
<protein>
    <submittedName>
        <fullName evidence="10">L,D-transpeptidase family protein</fullName>
    </submittedName>
</protein>
<dbReference type="SUPFAM" id="SSF47090">
    <property type="entry name" value="PGBD-like"/>
    <property type="match status" value="1"/>
</dbReference>
<dbReference type="CDD" id="cd16913">
    <property type="entry name" value="YkuD_like"/>
    <property type="match status" value="1"/>
</dbReference>
<proteinExistence type="inferred from homology"/>
<dbReference type="PROSITE" id="PS52029">
    <property type="entry name" value="LD_TPASE"/>
    <property type="match status" value="1"/>
</dbReference>
<evidence type="ECO:0000256" key="1">
    <source>
        <dbReference type="ARBA" id="ARBA00004752"/>
    </source>
</evidence>
<evidence type="ECO:0000256" key="8">
    <source>
        <dbReference type="SAM" id="SignalP"/>
    </source>
</evidence>
<dbReference type="InterPro" id="IPR036366">
    <property type="entry name" value="PGBDSf"/>
</dbReference>
<dbReference type="Pfam" id="PF01471">
    <property type="entry name" value="PG_binding_1"/>
    <property type="match status" value="1"/>
</dbReference>
<dbReference type="EMBL" id="JACRVF010000001">
    <property type="protein sequence ID" value="MBC5991581.1"/>
    <property type="molecule type" value="Genomic_DNA"/>
</dbReference>
<reference evidence="10" key="1">
    <citation type="submission" date="2020-08" db="EMBL/GenBank/DDBJ databases">
        <title>Pontibacter sp. SD6 16S ribosomal RNA gene Genome sequencing and assembly.</title>
        <authorList>
            <person name="Kang M."/>
        </authorList>
    </citation>
    <scope>NUCLEOTIDE SEQUENCE</scope>
    <source>
        <strain evidence="10">SD6</strain>
    </source>
</reference>
<dbReference type="InterPro" id="IPR036365">
    <property type="entry name" value="PGBD-like_sf"/>
</dbReference>
<organism evidence="10 11">
    <name type="scientific">Pontibacter cellulosilyticus</name>
    <dbReference type="NCBI Taxonomy" id="1720253"/>
    <lineage>
        <taxon>Bacteria</taxon>
        <taxon>Pseudomonadati</taxon>
        <taxon>Bacteroidota</taxon>
        <taxon>Cytophagia</taxon>
        <taxon>Cytophagales</taxon>
        <taxon>Hymenobacteraceae</taxon>
        <taxon>Pontibacter</taxon>
    </lineage>
</organism>
<dbReference type="Pfam" id="PF03734">
    <property type="entry name" value="YkuD"/>
    <property type="match status" value="1"/>
</dbReference>
<keyword evidence="8" id="KW-0732">Signal</keyword>
<dbReference type="Gene3D" id="2.40.440.10">
    <property type="entry name" value="L,D-transpeptidase catalytic domain-like"/>
    <property type="match status" value="1"/>
</dbReference>
<dbReference type="SUPFAM" id="SSF141523">
    <property type="entry name" value="L,D-transpeptidase catalytic domain-like"/>
    <property type="match status" value="1"/>
</dbReference>
<dbReference type="GO" id="GO:0016740">
    <property type="term" value="F:transferase activity"/>
    <property type="evidence" value="ECO:0007669"/>
    <property type="project" value="UniProtKB-KW"/>
</dbReference>
<dbReference type="Pfam" id="PF20142">
    <property type="entry name" value="Scaffold"/>
    <property type="match status" value="1"/>
</dbReference>
<evidence type="ECO:0000313" key="11">
    <source>
        <dbReference type="Proteomes" id="UP000603640"/>
    </source>
</evidence>
<evidence type="ECO:0000256" key="3">
    <source>
        <dbReference type="ARBA" id="ARBA00022679"/>
    </source>
</evidence>
<dbReference type="InterPro" id="IPR045380">
    <property type="entry name" value="LD_TPept_scaffold_dom"/>
</dbReference>
<keyword evidence="3" id="KW-0808">Transferase</keyword>
<comment type="similarity">
    <text evidence="2">Belongs to the YkuD family.</text>
</comment>
<dbReference type="InterPro" id="IPR002477">
    <property type="entry name" value="Peptidoglycan-bd-like"/>
</dbReference>
<evidence type="ECO:0000259" key="9">
    <source>
        <dbReference type="PROSITE" id="PS52029"/>
    </source>
</evidence>
<evidence type="ECO:0000313" key="10">
    <source>
        <dbReference type="EMBL" id="MBC5991581.1"/>
    </source>
</evidence>
<keyword evidence="11" id="KW-1185">Reference proteome</keyword>
<evidence type="ECO:0000256" key="2">
    <source>
        <dbReference type="ARBA" id="ARBA00005992"/>
    </source>
</evidence>
<dbReference type="GO" id="GO:0009252">
    <property type="term" value="P:peptidoglycan biosynthetic process"/>
    <property type="evidence" value="ECO:0007669"/>
    <property type="project" value="UniProtKB-KW"/>
</dbReference>
<dbReference type="Gene3D" id="1.10.101.10">
    <property type="entry name" value="PGBD-like superfamily/PGBD"/>
    <property type="match status" value="1"/>
</dbReference>
<dbReference type="GO" id="GO:0004180">
    <property type="term" value="F:carboxypeptidase activity"/>
    <property type="evidence" value="ECO:0007669"/>
    <property type="project" value="UniProtKB-ARBA"/>
</dbReference>
<comment type="pathway">
    <text evidence="1 7">Cell wall biogenesis; peptidoglycan biosynthesis.</text>
</comment>
<keyword evidence="4 7" id="KW-0133">Cell shape</keyword>
<dbReference type="RefSeq" id="WP_187065582.1">
    <property type="nucleotide sequence ID" value="NZ_JACRVF010000001.1"/>
</dbReference>
<dbReference type="Proteomes" id="UP000603640">
    <property type="component" value="Unassembled WGS sequence"/>
</dbReference>
<dbReference type="GO" id="GO:0071555">
    <property type="term" value="P:cell wall organization"/>
    <property type="evidence" value="ECO:0007669"/>
    <property type="project" value="UniProtKB-UniRule"/>
</dbReference>
<dbReference type="InterPro" id="IPR005490">
    <property type="entry name" value="LD_TPept_cat_dom"/>
</dbReference>
<evidence type="ECO:0000256" key="5">
    <source>
        <dbReference type="ARBA" id="ARBA00022984"/>
    </source>
</evidence>
<feature type="chain" id="PRO_5037643956" evidence="8">
    <location>
        <begin position="25"/>
        <end position="584"/>
    </location>
</feature>
<dbReference type="PANTHER" id="PTHR41533">
    <property type="entry name" value="L,D-TRANSPEPTIDASE HI_1667-RELATED"/>
    <property type="match status" value="1"/>
</dbReference>
<feature type="signal peptide" evidence="8">
    <location>
        <begin position="1"/>
        <end position="24"/>
    </location>
</feature>
<accession>A0A923N3J0</accession>
<dbReference type="PANTHER" id="PTHR41533:SF2">
    <property type="entry name" value="BLR7131 PROTEIN"/>
    <property type="match status" value="1"/>
</dbReference>
<comment type="caution">
    <text evidence="10">The sequence shown here is derived from an EMBL/GenBank/DDBJ whole genome shotgun (WGS) entry which is preliminary data.</text>
</comment>
<evidence type="ECO:0000256" key="7">
    <source>
        <dbReference type="PROSITE-ProRule" id="PRU01373"/>
    </source>
</evidence>
<feature type="domain" description="L,D-TPase catalytic" evidence="9">
    <location>
        <begin position="342"/>
        <end position="533"/>
    </location>
</feature>
<feature type="active site" description="Nucleophile" evidence="7">
    <location>
        <position position="505"/>
    </location>
</feature>
<name>A0A923N3J0_9BACT</name>
<dbReference type="PROSITE" id="PS51257">
    <property type="entry name" value="PROKAR_LIPOPROTEIN"/>
    <property type="match status" value="1"/>
</dbReference>
<dbReference type="InterPro" id="IPR052905">
    <property type="entry name" value="LD-transpeptidase_YkuD-like"/>
</dbReference>
<dbReference type="InterPro" id="IPR038063">
    <property type="entry name" value="Transpep_catalytic_dom"/>
</dbReference>